<dbReference type="Proteomes" id="UP000297907">
    <property type="component" value="Unassembled WGS sequence"/>
</dbReference>
<gene>
    <name evidence="3" type="ORF">E3O42_06455</name>
</gene>
<dbReference type="GO" id="GO:0004519">
    <property type="term" value="F:endonuclease activity"/>
    <property type="evidence" value="ECO:0007669"/>
    <property type="project" value="UniProtKB-KW"/>
</dbReference>
<keyword evidence="3" id="KW-0269">Exonuclease</keyword>
<feature type="domain" description="Endonuclease/exonuclease/phosphatase" evidence="2">
    <location>
        <begin position="127"/>
        <end position="361"/>
    </location>
</feature>
<dbReference type="Pfam" id="PF03372">
    <property type="entry name" value="Exo_endo_phos"/>
    <property type="match status" value="1"/>
</dbReference>
<evidence type="ECO:0000256" key="1">
    <source>
        <dbReference type="SAM" id="Phobius"/>
    </source>
</evidence>
<keyword evidence="4" id="KW-1185">Reference proteome</keyword>
<dbReference type="GO" id="GO:0004527">
    <property type="term" value="F:exonuclease activity"/>
    <property type="evidence" value="ECO:0007669"/>
    <property type="project" value="UniProtKB-KW"/>
</dbReference>
<feature type="transmembrane region" description="Helical" evidence="1">
    <location>
        <begin position="38"/>
        <end position="63"/>
    </location>
</feature>
<keyword evidence="3" id="KW-0540">Nuclease</keyword>
<organism evidence="3 4">
    <name type="scientific">Cryobacterium adonitolivorans</name>
    <dbReference type="NCBI Taxonomy" id="1259189"/>
    <lineage>
        <taxon>Bacteria</taxon>
        <taxon>Bacillati</taxon>
        <taxon>Actinomycetota</taxon>
        <taxon>Actinomycetes</taxon>
        <taxon>Micrococcales</taxon>
        <taxon>Microbacteriaceae</taxon>
        <taxon>Cryobacterium</taxon>
    </lineage>
</organism>
<reference evidence="3 4" key="1">
    <citation type="submission" date="2019-03" db="EMBL/GenBank/DDBJ databases">
        <title>Genomics of glacier-inhabiting Cryobacterium strains.</title>
        <authorList>
            <person name="Liu Q."/>
            <person name="Xin Y.-H."/>
        </authorList>
    </citation>
    <scope>NUCLEOTIDE SEQUENCE [LARGE SCALE GENOMIC DNA]</scope>
    <source>
        <strain evidence="3 4">RHLS22-1</strain>
    </source>
</reference>
<name>A0A4R8WA34_9MICO</name>
<dbReference type="OrthoDB" id="2340043at2"/>
<keyword evidence="1" id="KW-1133">Transmembrane helix</keyword>
<dbReference type="SUPFAM" id="SSF56219">
    <property type="entry name" value="DNase I-like"/>
    <property type="match status" value="1"/>
</dbReference>
<evidence type="ECO:0000313" key="3">
    <source>
        <dbReference type="EMBL" id="TFC03494.1"/>
    </source>
</evidence>
<dbReference type="RefSeq" id="WP_134453155.1">
    <property type="nucleotide sequence ID" value="NZ_SOFL01000022.1"/>
</dbReference>
<dbReference type="InterPro" id="IPR005135">
    <property type="entry name" value="Endo/exonuclease/phosphatase"/>
</dbReference>
<evidence type="ECO:0000313" key="4">
    <source>
        <dbReference type="Proteomes" id="UP000297907"/>
    </source>
</evidence>
<protein>
    <submittedName>
        <fullName evidence="3">Endonuclease/exonuclease/phosphatase family protein</fullName>
    </submittedName>
</protein>
<dbReference type="Gene3D" id="3.60.10.10">
    <property type="entry name" value="Endonuclease/exonuclease/phosphatase"/>
    <property type="match status" value="1"/>
</dbReference>
<dbReference type="EMBL" id="SOFL01000022">
    <property type="protein sequence ID" value="TFC03494.1"/>
    <property type="molecule type" value="Genomic_DNA"/>
</dbReference>
<keyword evidence="1" id="KW-0812">Transmembrane</keyword>
<keyword evidence="3" id="KW-0378">Hydrolase</keyword>
<evidence type="ECO:0000259" key="2">
    <source>
        <dbReference type="Pfam" id="PF03372"/>
    </source>
</evidence>
<feature type="transmembrane region" description="Helical" evidence="1">
    <location>
        <begin position="70"/>
        <end position="89"/>
    </location>
</feature>
<accession>A0A4R8WA34</accession>
<keyword evidence="1" id="KW-0472">Membrane</keyword>
<dbReference type="AlphaFoldDB" id="A0A4R8WA34"/>
<proteinExistence type="predicted"/>
<dbReference type="InterPro" id="IPR036691">
    <property type="entry name" value="Endo/exonu/phosph_ase_sf"/>
</dbReference>
<keyword evidence="3" id="KW-0255">Endonuclease</keyword>
<comment type="caution">
    <text evidence="3">The sequence shown here is derived from an EMBL/GenBank/DDBJ whole genome shotgun (WGS) entry which is preliminary data.</text>
</comment>
<sequence length="373" mass="37850">MLSFLFRTVVVLATLAFLTVLAWPELAGLQNAWVVAHAVSFRGLAVAVAIALLALLAILLLLVRPLRATTALLMVLLVVFGAVNSGILLHRGLGSDAAVAAVAAKPADTDTASTGRAADADGAITVLSWNTLGDAPGAGAIADLAIAEEADVLTLPETTEETGVLVAEAMRAAGRPMWVHTVSFDLISKARSTTLLISPELGDYTVSSAEGSGPPGNTNVLPTVIAEPADGAGPTIIAVHAVAPIRWEMANWRSDLDWLAEQCNGETAGAGAGGVDVGGVIMAGDFNATIDHFAGRATSDGAVLGDCLDAAALSGSGGVGTWPAWAPSLLGAPIDHVLATPDWQVERMNVIGTEDTAGSDHRPIVATLSAVAG</sequence>